<accession>A0A9P1DD50</accession>
<feature type="region of interest" description="Disordered" evidence="1">
    <location>
        <begin position="806"/>
        <end position="827"/>
    </location>
</feature>
<evidence type="ECO:0000256" key="1">
    <source>
        <dbReference type="SAM" id="MobiDB-lite"/>
    </source>
</evidence>
<evidence type="ECO:0000313" key="5">
    <source>
        <dbReference type="Proteomes" id="UP001152797"/>
    </source>
</evidence>
<dbReference type="InterPro" id="IPR011545">
    <property type="entry name" value="DEAD/DEAH_box_helicase_dom"/>
</dbReference>
<dbReference type="GO" id="GO:0044528">
    <property type="term" value="P:regulation of mitochondrial mRNA stability"/>
    <property type="evidence" value="ECO:0007669"/>
    <property type="project" value="TreeGrafter"/>
</dbReference>
<dbReference type="GO" id="GO:0005759">
    <property type="term" value="C:mitochondrial matrix"/>
    <property type="evidence" value="ECO:0007669"/>
    <property type="project" value="TreeGrafter"/>
</dbReference>
<feature type="compositionally biased region" description="Basic residues" evidence="1">
    <location>
        <begin position="675"/>
        <end position="691"/>
    </location>
</feature>
<feature type="compositionally biased region" description="Basic and acidic residues" evidence="1">
    <location>
        <begin position="890"/>
        <end position="905"/>
    </location>
</feature>
<evidence type="ECO:0000259" key="2">
    <source>
        <dbReference type="Pfam" id="PF00270"/>
    </source>
</evidence>
<protein>
    <submittedName>
        <fullName evidence="4">ATP-dependent RNA helicase mak5</fullName>
    </submittedName>
</protein>
<feature type="compositionally biased region" description="Basic residues" evidence="1">
    <location>
        <begin position="810"/>
        <end position="821"/>
    </location>
</feature>
<dbReference type="SUPFAM" id="SSF52540">
    <property type="entry name" value="P-loop containing nucleoside triphosphate hydrolases"/>
    <property type="match status" value="1"/>
</dbReference>
<feature type="compositionally biased region" description="Basic and acidic residues" evidence="1">
    <location>
        <begin position="141"/>
        <end position="153"/>
    </location>
</feature>
<keyword evidence="4" id="KW-0347">Helicase</keyword>
<evidence type="ECO:0000313" key="3">
    <source>
        <dbReference type="EMBL" id="CAI4006438.1"/>
    </source>
</evidence>
<proteinExistence type="predicted"/>
<dbReference type="EMBL" id="CAMXCT010003824">
    <property type="protein sequence ID" value="CAI4006438.1"/>
    <property type="molecule type" value="Genomic_DNA"/>
</dbReference>
<feature type="region of interest" description="Disordered" evidence="1">
    <location>
        <begin position="130"/>
        <end position="153"/>
    </location>
</feature>
<reference evidence="4 5" key="2">
    <citation type="submission" date="2024-05" db="EMBL/GenBank/DDBJ databases">
        <authorList>
            <person name="Chen Y."/>
            <person name="Shah S."/>
            <person name="Dougan E. K."/>
            <person name="Thang M."/>
            <person name="Chan C."/>
        </authorList>
    </citation>
    <scope>NUCLEOTIDE SEQUENCE [LARGE SCALE GENOMIC DNA]</scope>
</reference>
<feature type="compositionally biased region" description="Basic and acidic residues" evidence="1">
    <location>
        <begin position="692"/>
        <end position="703"/>
    </location>
</feature>
<feature type="region of interest" description="Disordered" evidence="1">
    <location>
        <begin position="768"/>
        <end position="789"/>
    </location>
</feature>
<keyword evidence="4" id="KW-0067">ATP-binding</keyword>
<comment type="caution">
    <text evidence="3">The sequence shown here is derived from an EMBL/GenBank/DDBJ whole genome shotgun (WGS) entry which is preliminary data.</text>
</comment>
<dbReference type="Pfam" id="PF00270">
    <property type="entry name" value="DEAD"/>
    <property type="match status" value="1"/>
</dbReference>
<name>A0A9P1DD50_9DINO</name>
<feature type="region of interest" description="Disordered" evidence="1">
    <location>
        <begin position="654"/>
        <end position="755"/>
    </location>
</feature>
<sequence>MDAIIIRAFSEILSPIDHFQPNPPIFLQARCLLPALRQRKDVIGAAETGSGKTLAFGLPILHHSLSMNPSFKKRTITGQMTLRPPCVSMVLEAQGWSSTVRAASESRPEARRRVWTGAALAAARKFIEVPSAPSASSTGRGRPEQQGREAHDYEDSVTGWWDTWSASRDWPDWTWSWSSWHEDPGRTWENSTDWRENQGEQGYTSEWTDWRGRGDLDRWHSDRYEERAAPEPPGRTFEASDRFIDLSLTSISQLLRERHADSRENLEQAMHRLARQLRNPDVRLSHKQLLRCLEVLSGSEFLTVVVPYVFLMASTLSPTELVEAAQSLAAAPSSDALDALGVVLGEAICRHSSFNLEQLSSLTRPDRPASGRALKALLRQAEVDDLPDEAAEDEEVLVACLDRLADKAKELTPEDLVAALSALAVLGVRDDLATAALTEEVTRAIPSLGCPELALLSWAFGTLGLRSIPAMEALADEALRRKWRFRANDLIKLLFGFVAVGLRHRPLLDAVADAMDWSIQQFSLRGLLQAAWFFATLASPQQKTMTSIAYEILAQLDRLSASELAGVAWSFATLRLRHGRLMQGIASEAAEKISQLDDEDLARLAWAFAALDLAPRELTRLLVLEASKRDAAFEGPEFESECERANSEPYFARGSEEAQHHRTQQTEMGESPPARGHKGARRRRPSRRQRRAEKAVEVPREAPAEAVEEVPDTPEPGSTTAATSTAQEEQNLGQEVSSETKEDLPSGEDREPEYDALLEMLREQIRAGVEPKREASAVDIDGTNSDLSKADKARIMELLEVQRVADQAAGRKRNKSSAKKKEKAERKLGRDYIRNEISNAFNAQHDPGVRYYNSVAIRVKKGEKAVDTKTIEAVAQALGSGPSAQGKSESAVRSKEDRIMARRIA</sequence>
<dbReference type="GO" id="GO:0004386">
    <property type="term" value="F:helicase activity"/>
    <property type="evidence" value="ECO:0007669"/>
    <property type="project" value="UniProtKB-KW"/>
</dbReference>
<feature type="compositionally biased region" description="Low complexity" evidence="1">
    <location>
        <begin position="715"/>
        <end position="726"/>
    </location>
</feature>
<dbReference type="AlphaFoldDB" id="A0A9P1DD50"/>
<keyword evidence="4" id="KW-0547">Nucleotide-binding</keyword>
<keyword evidence="5" id="KW-1185">Reference proteome</keyword>
<keyword evidence="4" id="KW-0378">Hydrolase</keyword>
<dbReference type="Gene3D" id="3.40.50.300">
    <property type="entry name" value="P-loop containing nucleotide triphosphate hydrolases"/>
    <property type="match status" value="1"/>
</dbReference>
<dbReference type="PANTHER" id="PTHR21228">
    <property type="entry name" value="FAST LEU-RICH DOMAIN-CONTAINING"/>
    <property type="match status" value="1"/>
</dbReference>
<dbReference type="OrthoDB" id="10282645at2759"/>
<dbReference type="EMBL" id="CAMXCT030003824">
    <property type="protein sequence ID" value="CAL4793750.1"/>
    <property type="molecule type" value="Genomic_DNA"/>
</dbReference>
<feature type="region of interest" description="Disordered" evidence="1">
    <location>
        <begin position="878"/>
        <end position="905"/>
    </location>
</feature>
<dbReference type="GO" id="GO:0000963">
    <property type="term" value="P:mitochondrial RNA processing"/>
    <property type="evidence" value="ECO:0007669"/>
    <property type="project" value="TreeGrafter"/>
</dbReference>
<dbReference type="GO" id="GO:0005524">
    <property type="term" value="F:ATP binding"/>
    <property type="evidence" value="ECO:0007669"/>
    <property type="project" value="InterPro"/>
</dbReference>
<dbReference type="GO" id="GO:0035770">
    <property type="term" value="C:ribonucleoprotein granule"/>
    <property type="evidence" value="ECO:0007669"/>
    <property type="project" value="TreeGrafter"/>
</dbReference>
<dbReference type="GO" id="GO:0003723">
    <property type="term" value="F:RNA binding"/>
    <property type="evidence" value="ECO:0007669"/>
    <property type="project" value="TreeGrafter"/>
</dbReference>
<dbReference type="Proteomes" id="UP001152797">
    <property type="component" value="Unassembled WGS sequence"/>
</dbReference>
<organism evidence="3">
    <name type="scientific">Cladocopium goreaui</name>
    <dbReference type="NCBI Taxonomy" id="2562237"/>
    <lineage>
        <taxon>Eukaryota</taxon>
        <taxon>Sar</taxon>
        <taxon>Alveolata</taxon>
        <taxon>Dinophyceae</taxon>
        <taxon>Suessiales</taxon>
        <taxon>Symbiodiniaceae</taxon>
        <taxon>Cladocopium</taxon>
    </lineage>
</organism>
<dbReference type="InterPro" id="IPR027417">
    <property type="entry name" value="P-loop_NTPase"/>
</dbReference>
<feature type="compositionally biased region" description="Basic and acidic residues" evidence="1">
    <location>
        <begin position="738"/>
        <end position="749"/>
    </location>
</feature>
<gene>
    <name evidence="3" type="ORF">C1SCF055_LOCUS32078</name>
</gene>
<evidence type="ECO:0000313" key="4">
    <source>
        <dbReference type="EMBL" id="CAL4793750.1"/>
    </source>
</evidence>
<dbReference type="PANTHER" id="PTHR21228:SF40">
    <property type="entry name" value="LD45607P"/>
    <property type="match status" value="1"/>
</dbReference>
<feature type="domain" description="DEAD/DEAH-box helicase" evidence="2">
    <location>
        <begin position="28"/>
        <end position="66"/>
    </location>
</feature>
<feature type="compositionally biased region" description="Polar residues" evidence="1">
    <location>
        <begin position="727"/>
        <end position="737"/>
    </location>
</feature>
<dbReference type="EMBL" id="CAMXCT020003824">
    <property type="protein sequence ID" value="CAL1159813.1"/>
    <property type="molecule type" value="Genomic_DNA"/>
</dbReference>
<reference evidence="3" key="1">
    <citation type="submission" date="2022-10" db="EMBL/GenBank/DDBJ databases">
        <authorList>
            <person name="Chen Y."/>
            <person name="Dougan E. K."/>
            <person name="Chan C."/>
            <person name="Rhodes N."/>
            <person name="Thang M."/>
        </authorList>
    </citation>
    <scope>NUCLEOTIDE SEQUENCE</scope>
</reference>
<dbReference type="InterPro" id="IPR050870">
    <property type="entry name" value="FAST_kinase"/>
</dbReference>